<evidence type="ECO:0000313" key="2">
    <source>
        <dbReference type="EMBL" id="KAA6383739.1"/>
    </source>
</evidence>
<protein>
    <submittedName>
        <fullName evidence="2">Uncharacterized protein</fullName>
    </submittedName>
</protein>
<dbReference type="AlphaFoldDB" id="A0A5J4VN53"/>
<comment type="caution">
    <text evidence="2">The sequence shown here is derived from an EMBL/GenBank/DDBJ whole genome shotgun (WGS) entry which is preliminary data.</text>
</comment>
<evidence type="ECO:0000256" key="1">
    <source>
        <dbReference type="SAM" id="MobiDB-lite"/>
    </source>
</evidence>
<organism evidence="2 3">
    <name type="scientific">Streblomastix strix</name>
    <dbReference type="NCBI Taxonomy" id="222440"/>
    <lineage>
        <taxon>Eukaryota</taxon>
        <taxon>Metamonada</taxon>
        <taxon>Preaxostyla</taxon>
        <taxon>Oxymonadida</taxon>
        <taxon>Streblomastigidae</taxon>
        <taxon>Streblomastix</taxon>
    </lineage>
</organism>
<feature type="compositionally biased region" description="Polar residues" evidence="1">
    <location>
        <begin position="131"/>
        <end position="142"/>
    </location>
</feature>
<gene>
    <name evidence="2" type="ORF">EZS28_020737</name>
</gene>
<name>A0A5J4VN53_9EUKA</name>
<dbReference type="EMBL" id="SNRW01006098">
    <property type="protein sequence ID" value="KAA6383739.1"/>
    <property type="molecule type" value="Genomic_DNA"/>
</dbReference>
<sequence length="171" mass="19964">MKHFWRQKQKRNRVVVVAAVVAVVVTITASKYKQILQGKEILLFREPIETKTGWKMMNTSDKWRKTDRWNSIENVMLKINNNPYHNNYTCKKIQKQMKTRFKGDKERKNPIQLIQSELNTQTNLNIDLNCISPSNNTPHKSPSPQPLKYSPSPTLEETLAIIRLFSTGDPR</sequence>
<feature type="region of interest" description="Disordered" evidence="1">
    <location>
        <begin position="131"/>
        <end position="152"/>
    </location>
</feature>
<accession>A0A5J4VN53</accession>
<dbReference type="Proteomes" id="UP000324800">
    <property type="component" value="Unassembled WGS sequence"/>
</dbReference>
<evidence type="ECO:0000313" key="3">
    <source>
        <dbReference type="Proteomes" id="UP000324800"/>
    </source>
</evidence>
<reference evidence="2 3" key="1">
    <citation type="submission" date="2019-03" db="EMBL/GenBank/DDBJ databases">
        <title>Single cell metagenomics reveals metabolic interactions within the superorganism composed of flagellate Streblomastix strix and complex community of Bacteroidetes bacteria on its surface.</title>
        <authorList>
            <person name="Treitli S.C."/>
            <person name="Kolisko M."/>
            <person name="Husnik F."/>
            <person name="Keeling P."/>
            <person name="Hampl V."/>
        </authorList>
    </citation>
    <scope>NUCLEOTIDE SEQUENCE [LARGE SCALE GENOMIC DNA]</scope>
    <source>
        <strain evidence="2">ST1C</strain>
    </source>
</reference>
<proteinExistence type="predicted"/>